<keyword evidence="3" id="KW-1185">Reference proteome</keyword>
<keyword evidence="1" id="KW-0812">Transmembrane</keyword>
<evidence type="ECO:0008006" key="4">
    <source>
        <dbReference type="Google" id="ProtNLM"/>
    </source>
</evidence>
<evidence type="ECO:0000256" key="1">
    <source>
        <dbReference type="SAM" id="Phobius"/>
    </source>
</evidence>
<gene>
    <name evidence="2" type="ORF">H4W34_002701</name>
</gene>
<dbReference type="Proteomes" id="UP000627838">
    <property type="component" value="Unassembled WGS sequence"/>
</dbReference>
<evidence type="ECO:0000313" key="3">
    <source>
        <dbReference type="Proteomes" id="UP000627838"/>
    </source>
</evidence>
<keyword evidence="1" id="KW-0472">Membrane</keyword>
<name>A0ABR9JQL8_9ACTN</name>
<dbReference type="EMBL" id="JADBDZ010000001">
    <property type="protein sequence ID" value="MBE1532868.1"/>
    <property type="molecule type" value="Genomic_DNA"/>
</dbReference>
<feature type="transmembrane region" description="Helical" evidence="1">
    <location>
        <begin position="103"/>
        <end position="122"/>
    </location>
</feature>
<reference evidence="2 3" key="1">
    <citation type="submission" date="2020-10" db="EMBL/GenBank/DDBJ databases">
        <title>Sequencing the genomes of 1000 actinobacteria strains.</title>
        <authorList>
            <person name="Klenk H.-P."/>
        </authorList>
    </citation>
    <scope>NUCLEOTIDE SEQUENCE [LARGE SCALE GENOMIC DNA]</scope>
    <source>
        <strain evidence="2 3">DSM 46744</strain>
    </source>
</reference>
<comment type="caution">
    <text evidence="2">The sequence shown here is derived from an EMBL/GenBank/DDBJ whole genome shotgun (WGS) entry which is preliminary data.</text>
</comment>
<keyword evidence="1" id="KW-1133">Transmembrane helix</keyword>
<sequence>MLDLAITWLADVFQHGTHLAHGAASLSLPDSSGLLFREDDPTSPAPIIPDPGQSVAPPGEYAISRMLSWGLWIALGACVAGFLIIGARMGLRHQRGEGGGHAASLALCGFGCIVVVTARVIVEEIIGAGG</sequence>
<protein>
    <recommendedName>
        <fullName evidence="4">DUF4190 domain-containing protein</fullName>
    </recommendedName>
</protein>
<evidence type="ECO:0000313" key="2">
    <source>
        <dbReference type="EMBL" id="MBE1532868.1"/>
    </source>
</evidence>
<feature type="transmembrane region" description="Helical" evidence="1">
    <location>
        <begin position="69"/>
        <end position="91"/>
    </location>
</feature>
<accession>A0ABR9JQL8</accession>
<organism evidence="2 3">
    <name type="scientific">Actinomadura algeriensis</name>
    <dbReference type="NCBI Taxonomy" id="1679523"/>
    <lineage>
        <taxon>Bacteria</taxon>
        <taxon>Bacillati</taxon>
        <taxon>Actinomycetota</taxon>
        <taxon>Actinomycetes</taxon>
        <taxon>Streptosporangiales</taxon>
        <taxon>Thermomonosporaceae</taxon>
        <taxon>Actinomadura</taxon>
    </lineage>
</organism>
<proteinExistence type="predicted"/>
<dbReference type="RefSeq" id="WP_192759501.1">
    <property type="nucleotide sequence ID" value="NZ_JADBDZ010000001.1"/>
</dbReference>